<accession>A0A0N9RRA3</accession>
<evidence type="ECO:0000313" key="1">
    <source>
        <dbReference type="EMBL" id="ALH46379.1"/>
    </source>
</evidence>
<gene>
    <name evidence="1" type="ORF">TRIPP_6</name>
</gene>
<organism evidence="1 2">
    <name type="scientific">Paenibacillus phage Tripp</name>
    <dbReference type="NCBI Taxonomy" id="1718161"/>
    <lineage>
        <taxon>Viruses</taxon>
        <taxon>Duplodnaviria</taxon>
        <taxon>Heunggongvirae</taxon>
        <taxon>Uroviricota</taxon>
        <taxon>Caudoviricetes</taxon>
        <taxon>Halcyonevirus</taxon>
        <taxon>Halcyonevirus tripp</taxon>
    </lineage>
</organism>
<reference evidence="1 2" key="1">
    <citation type="journal article" date="2016" name="Genome Announc.">
        <title>Paenibacillus larvae Phage Tripp Genome Has 378-Base-Pair Terminal Repeats.</title>
        <authorList>
            <person name="Abraham J."/>
            <person name="Bousquet A.C."/>
            <person name="Bruff E."/>
            <person name="Carson N."/>
            <person name="Clark A."/>
            <person name="Connell A."/>
            <person name="Davis Z."/>
            <person name="Dums J."/>
            <person name="Everington C."/>
            <person name="Groth A."/>
            <person name="Hawes N."/>
            <person name="McArthur N."/>
            <person name="McKenney C."/>
            <person name="Oufkir A."/>
            <person name="Pearce B."/>
            <person name="Rampal S."/>
            <person name="Rozier H."/>
            <person name="Schaff J."/>
            <person name="Slehria T."/>
            <person name="Carson S."/>
            <person name="Miller E.S."/>
        </authorList>
    </citation>
    <scope>NUCLEOTIDE SEQUENCE [LARGE SCALE GENOMIC DNA]</scope>
</reference>
<dbReference type="Proteomes" id="UP000204254">
    <property type="component" value="Segment"/>
</dbReference>
<keyword evidence="2" id="KW-1185">Reference proteome</keyword>
<protein>
    <submittedName>
        <fullName evidence="1">Uncharacterized protein</fullName>
    </submittedName>
</protein>
<dbReference type="RefSeq" id="YP_009210526.1">
    <property type="nucleotide sequence ID" value="NC_028930.1"/>
</dbReference>
<proteinExistence type="predicted"/>
<dbReference type="GeneID" id="26636964"/>
<sequence>MEKMIPTSDTRSSFSYALRNGLKLSETTHYAVLKRGR</sequence>
<dbReference type="EMBL" id="KT755656">
    <property type="protein sequence ID" value="ALH46379.1"/>
    <property type="molecule type" value="Genomic_DNA"/>
</dbReference>
<dbReference type="KEGG" id="vg:26636964"/>
<name>A0A0N9RRA3_9CAUD</name>
<evidence type="ECO:0000313" key="2">
    <source>
        <dbReference type="Proteomes" id="UP000204254"/>
    </source>
</evidence>